<gene>
    <name evidence="1" type="ORF">NBG4_600007</name>
</gene>
<keyword evidence="2" id="KW-1185">Reference proteome</keyword>
<dbReference type="GO" id="GO:0004792">
    <property type="term" value="F:thiosulfate-cyanide sulfurtransferase activity"/>
    <property type="evidence" value="ECO:0007669"/>
    <property type="project" value="UniProtKB-EC"/>
</dbReference>
<reference evidence="2" key="1">
    <citation type="submission" date="2018-03" db="EMBL/GenBank/DDBJ databases">
        <authorList>
            <person name="Zecchin S."/>
        </authorList>
    </citation>
    <scope>NUCLEOTIDE SEQUENCE [LARGE SCALE GENOMIC DNA]</scope>
</reference>
<dbReference type="InterPro" id="IPR036873">
    <property type="entry name" value="Rhodanese-like_dom_sf"/>
</dbReference>
<dbReference type="SUPFAM" id="SSF52821">
    <property type="entry name" value="Rhodanese/Cell cycle control phosphatase"/>
    <property type="match status" value="1"/>
</dbReference>
<dbReference type="EC" id="2.8.1.1" evidence="1"/>
<protein>
    <submittedName>
        <fullName evidence="1">Thiosulfate sulfurtransferase (GlpE)</fullName>
        <ecNumber evidence="1">2.8.1.1</ecNumber>
    </submittedName>
</protein>
<dbReference type="AlphaFoldDB" id="A0A2U3QJJ6"/>
<evidence type="ECO:0000313" key="1">
    <source>
        <dbReference type="EMBL" id="SPQ01583.1"/>
    </source>
</evidence>
<keyword evidence="1" id="KW-0808">Transferase</keyword>
<name>A0A2U3QJJ6_9BACT</name>
<organism evidence="1 2">
    <name type="scientific">Candidatus Sulfobium mesophilum</name>
    <dbReference type="NCBI Taxonomy" id="2016548"/>
    <lineage>
        <taxon>Bacteria</taxon>
        <taxon>Pseudomonadati</taxon>
        <taxon>Nitrospirota</taxon>
        <taxon>Nitrospiria</taxon>
        <taxon>Nitrospirales</taxon>
        <taxon>Nitrospiraceae</taxon>
        <taxon>Candidatus Sulfobium</taxon>
    </lineage>
</organism>
<sequence length="32" mass="3690">MAQKLIAKGFNAKALKGGWREWVEAKYPIEKK</sequence>
<dbReference type="Gene3D" id="3.40.250.10">
    <property type="entry name" value="Rhodanese-like domain"/>
    <property type="match status" value="1"/>
</dbReference>
<dbReference type="Proteomes" id="UP000245125">
    <property type="component" value="Unassembled WGS sequence"/>
</dbReference>
<evidence type="ECO:0000313" key="2">
    <source>
        <dbReference type="Proteomes" id="UP000245125"/>
    </source>
</evidence>
<dbReference type="EMBL" id="OUUY01000109">
    <property type="protein sequence ID" value="SPQ01583.1"/>
    <property type="molecule type" value="Genomic_DNA"/>
</dbReference>
<proteinExistence type="predicted"/>
<accession>A0A2U3QJJ6</accession>